<name>A0ABV9IBT4_9DEIO</name>
<evidence type="ECO:0008006" key="4">
    <source>
        <dbReference type="Google" id="ProtNLM"/>
    </source>
</evidence>
<feature type="region of interest" description="Disordered" evidence="1">
    <location>
        <begin position="1"/>
        <end position="29"/>
    </location>
</feature>
<evidence type="ECO:0000313" key="2">
    <source>
        <dbReference type="EMBL" id="MFC4639812.1"/>
    </source>
</evidence>
<organism evidence="2 3">
    <name type="scientific">Deinococcus hohokamensis</name>
    <dbReference type="NCBI Taxonomy" id="309883"/>
    <lineage>
        <taxon>Bacteria</taxon>
        <taxon>Thermotogati</taxon>
        <taxon>Deinococcota</taxon>
        <taxon>Deinococci</taxon>
        <taxon>Deinococcales</taxon>
        <taxon>Deinococcaceae</taxon>
        <taxon>Deinococcus</taxon>
    </lineage>
</organism>
<dbReference type="Proteomes" id="UP001595952">
    <property type="component" value="Unassembled WGS sequence"/>
</dbReference>
<sequence>MTAPAAPTKTPLQRAKDAQQARADKPDLKLTHKMMQDDHWADGAGWSGPLPEIDGTRDGATNVARITAQIQRGFVSRNLPENVVTRHVYGIAGREPLLGISTRRKLTDAQKPSAEEQARLTEYWDAYQEWWDNAGAWLVVQQALKTAVWSGKGTLRLFVPRSKLQDVQGPNGPAKGVPGGLTLAQALGFISVHAPEWDQAGVIRDTDRRVTGAYYRYADELGQEHWELQKRGTFRDAAGTEVKGTKVTANATGADTDPADLYPVSDLLLFEVSLDPLIKESIRRLSKFGNKTLTMGSRNIDLGGFVERTILNAQMPGEWIKDNTALDGRRFIPKPYNVGAGVTNFLSGTAILVPDPKDPKRMIPSGNFANPSINYKDPVGWSTFGDTFEAVRQAVFEEARQLHVLITGDAMANGISRVQAVQDFITSLEPTRMALEQLLRWLIGTVLALGLHFTGRRAEWEAFKATAQARVSVVQPTPEQIKRANEMRDARRISYKMWCSLVGIEEPEAEQAALAAEPITQDVALVILEKAPAWVGLRALSIAFPALKISEEDIAAQREADLGGA</sequence>
<feature type="compositionally biased region" description="Basic and acidic residues" evidence="1">
    <location>
        <begin position="14"/>
        <end position="29"/>
    </location>
</feature>
<accession>A0ABV9IBT4</accession>
<evidence type="ECO:0000313" key="3">
    <source>
        <dbReference type="Proteomes" id="UP001595952"/>
    </source>
</evidence>
<comment type="caution">
    <text evidence="2">The sequence shown here is derived from an EMBL/GenBank/DDBJ whole genome shotgun (WGS) entry which is preliminary data.</text>
</comment>
<evidence type="ECO:0000256" key="1">
    <source>
        <dbReference type="SAM" id="MobiDB-lite"/>
    </source>
</evidence>
<dbReference type="RefSeq" id="WP_380062789.1">
    <property type="nucleotide sequence ID" value="NZ_JBHSEI010000010.1"/>
</dbReference>
<gene>
    <name evidence="2" type="ORF">ACFO0D_15855</name>
</gene>
<protein>
    <recommendedName>
        <fullName evidence="4">Portal protein</fullName>
    </recommendedName>
</protein>
<keyword evidence="3" id="KW-1185">Reference proteome</keyword>
<reference evidence="3" key="1">
    <citation type="journal article" date="2019" name="Int. J. Syst. Evol. Microbiol.">
        <title>The Global Catalogue of Microorganisms (GCM) 10K type strain sequencing project: providing services to taxonomists for standard genome sequencing and annotation.</title>
        <authorList>
            <consortium name="The Broad Institute Genomics Platform"/>
            <consortium name="The Broad Institute Genome Sequencing Center for Infectious Disease"/>
            <person name="Wu L."/>
            <person name="Ma J."/>
        </authorList>
    </citation>
    <scope>NUCLEOTIDE SEQUENCE [LARGE SCALE GENOMIC DNA]</scope>
    <source>
        <strain evidence="3">CCUG 55995</strain>
    </source>
</reference>
<proteinExistence type="predicted"/>
<dbReference type="EMBL" id="JBHSEI010000010">
    <property type="protein sequence ID" value="MFC4639812.1"/>
    <property type="molecule type" value="Genomic_DNA"/>
</dbReference>